<keyword evidence="3" id="KW-0560">Oxidoreductase</keyword>
<name>A0A4U7B0P4_9PEZI</name>
<dbReference type="InterPro" id="IPR036291">
    <property type="entry name" value="NAD(P)-bd_dom_sf"/>
</dbReference>
<dbReference type="AlphaFoldDB" id="A0A4U7B0P4"/>
<evidence type="ECO:0000313" key="5">
    <source>
        <dbReference type="Proteomes" id="UP000308133"/>
    </source>
</evidence>
<dbReference type="SUPFAM" id="SSF51735">
    <property type="entry name" value="NAD(P)-binding Rossmann-fold domains"/>
    <property type="match status" value="1"/>
</dbReference>
<evidence type="ECO:0000256" key="2">
    <source>
        <dbReference type="ARBA" id="ARBA00022857"/>
    </source>
</evidence>
<comment type="caution">
    <text evidence="4">The sequence shown here is derived from an EMBL/GenBank/DDBJ whole genome shotgun (WGS) entry which is preliminary data.</text>
</comment>
<dbReference type="InterPro" id="IPR002347">
    <property type="entry name" value="SDR_fam"/>
</dbReference>
<evidence type="ECO:0000256" key="1">
    <source>
        <dbReference type="ARBA" id="ARBA00006484"/>
    </source>
</evidence>
<dbReference type="Gene3D" id="3.40.50.720">
    <property type="entry name" value="NAD(P)-binding Rossmann-like Domain"/>
    <property type="match status" value="1"/>
</dbReference>
<dbReference type="EMBL" id="PTQR01000039">
    <property type="protein sequence ID" value="TKX24613.1"/>
    <property type="molecule type" value="Genomic_DNA"/>
</dbReference>
<evidence type="ECO:0000313" key="4">
    <source>
        <dbReference type="EMBL" id="TKX24613.1"/>
    </source>
</evidence>
<dbReference type="PRINTS" id="PR00081">
    <property type="entry name" value="GDHRDH"/>
</dbReference>
<keyword evidence="2" id="KW-0521">NADP</keyword>
<proteinExistence type="inferred from homology"/>
<sequence length="246" mass="27038">MASNGDQKLRRLVLITGSNQGIGYEMVKKLSAEHPDTHHILLCSRNITKGQEAHKSLGSPANVTPVQLDITDDASVNALYELVDSKYGKLDVLVHNAGTGGREFPKDYTVRQTYQGVYDVNVISPALMTEKFTPLLSKVMVPKLIWISSQIGSIGSLQDGYAFFPAPWYGSSKAAMNYHAAYYARKYPQWRSHAVCPGFNATNMSGAPMTEETHPSNGAIRVSELIMENVASYTGTFSNKEGSLKW</sequence>
<dbReference type="PANTHER" id="PTHR43490:SF99">
    <property type="entry name" value="SHORT-CHAIN DEHYDROGENASE_REDUCTASE"/>
    <property type="match status" value="1"/>
</dbReference>
<dbReference type="GO" id="GO:0016491">
    <property type="term" value="F:oxidoreductase activity"/>
    <property type="evidence" value="ECO:0007669"/>
    <property type="project" value="UniProtKB-KW"/>
</dbReference>
<evidence type="ECO:0000256" key="3">
    <source>
        <dbReference type="ARBA" id="ARBA00023002"/>
    </source>
</evidence>
<dbReference type="PANTHER" id="PTHR43490">
    <property type="entry name" value="(+)-NEOMENTHOL DEHYDROGENASE"/>
    <property type="match status" value="1"/>
</dbReference>
<dbReference type="GO" id="GO:0016020">
    <property type="term" value="C:membrane"/>
    <property type="evidence" value="ECO:0007669"/>
    <property type="project" value="TreeGrafter"/>
</dbReference>
<protein>
    <submittedName>
        <fullName evidence="4">Putative short-chain dehydrogenase/reductase ATR10</fullName>
    </submittedName>
</protein>
<dbReference type="Pfam" id="PF00106">
    <property type="entry name" value="adh_short"/>
    <property type="match status" value="1"/>
</dbReference>
<accession>A0A4U7B0P4</accession>
<gene>
    <name evidence="4" type="ORF">C1H76_3222</name>
</gene>
<reference evidence="4 5" key="1">
    <citation type="submission" date="2018-02" db="EMBL/GenBank/DDBJ databases">
        <title>Draft genome sequences of Elsinoe sp., causing black scab on jojoba.</title>
        <authorList>
            <person name="Stodart B."/>
            <person name="Jeffress S."/>
            <person name="Ash G."/>
            <person name="Arun Chinnappa K."/>
        </authorList>
    </citation>
    <scope>NUCLEOTIDE SEQUENCE [LARGE SCALE GENOMIC DNA]</scope>
    <source>
        <strain evidence="4 5">Hillstone_2</strain>
    </source>
</reference>
<comment type="similarity">
    <text evidence="1">Belongs to the short-chain dehydrogenases/reductases (SDR) family.</text>
</comment>
<organism evidence="4 5">
    <name type="scientific">Elsinoe australis</name>
    <dbReference type="NCBI Taxonomy" id="40998"/>
    <lineage>
        <taxon>Eukaryota</taxon>
        <taxon>Fungi</taxon>
        <taxon>Dikarya</taxon>
        <taxon>Ascomycota</taxon>
        <taxon>Pezizomycotina</taxon>
        <taxon>Dothideomycetes</taxon>
        <taxon>Dothideomycetidae</taxon>
        <taxon>Myriangiales</taxon>
        <taxon>Elsinoaceae</taxon>
        <taxon>Elsinoe</taxon>
    </lineage>
</organism>
<dbReference type="Proteomes" id="UP000308133">
    <property type="component" value="Unassembled WGS sequence"/>
</dbReference>